<feature type="compositionally biased region" description="Low complexity" evidence="1">
    <location>
        <begin position="76"/>
        <end position="88"/>
    </location>
</feature>
<sequence length="453" mass="45448">REPADQQPLHRAPPKITLFNRPYETSLPSTAEKASSPSTRGTGRIMSSDGEEDEHGEGSGKVQFVKPKEKSPNDVSLSRAGSSGFGSSRDPLKKPAPSKLTVMLKCLSGDLDDYEEEEEVQPAPRLPSAATTITQPSSAGFSFGAAPAKDIVDAPKQLPTSGASKPDTVPVSDTVTIAASAATPSTTVSNGLSALINNPIKDNGLGKTASPQPSKEPTTETSSAKPNEAKQDAPTAEPTTKSLTFSFGTATTTSPSAIGTTPAASAGFSLPLKPSTTATTTVGPSSMVPTATFSFGTPIQKSTASATSPLAALSSSNMISFSPAAAKLPTPVLQFGGSPVSTVSATVTTASATAPSSTPMFSFTASTTTVAAATTTTTTTSALAAPPSSISSPPTFGAGTTFGGFKLPSSVTLSTTSSAQPPSNTLIGTTATSSSPATVTPAFSFGFSAAKNP</sequence>
<feature type="compositionally biased region" description="Polar residues" evidence="1">
    <location>
        <begin position="237"/>
        <end position="258"/>
    </location>
</feature>
<feature type="compositionally biased region" description="Polar residues" evidence="1">
    <location>
        <begin position="419"/>
        <end position="428"/>
    </location>
</feature>
<feature type="region of interest" description="Disordered" evidence="1">
    <location>
        <begin position="413"/>
        <end position="438"/>
    </location>
</feature>
<evidence type="ECO:0000256" key="1">
    <source>
        <dbReference type="SAM" id="MobiDB-lite"/>
    </source>
</evidence>
<feature type="compositionally biased region" description="Polar residues" evidence="1">
    <location>
        <begin position="209"/>
        <end position="225"/>
    </location>
</feature>
<name>A0A182SM49_9DIPT</name>
<reference evidence="2" key="2">
    <citation type="submission" date="2020-05" db="UniProtKB">
        <authorList>
            <consortium name="EnsemblMetazoa"/>
        </authorList>
    </citation>
    <scope>IDENTIFICATION</scope>
    <source>
        <strain evidence="2">maculatus3</strain>
    </source>
</reference>
<organism evidence="2 3">
    <name type="scientific">Anopheles maculatus</name>
    <dbReference type="NCBI Taxonomy" id="74869"/>
    <lineage>
        <taxon>Eukaryota</taxon>
        <taxon>Metazoa</taxon>
        <taxon>Ecdysozoa</taxon>
        <taxon>Arthropoda</taxon>
        <taxon>Hexapoda</taxon>
        <taxon>Insecta</taxon>
        <taxon>Pterygota</taxon>
        <taxon>Neoptera</taxon>
        <taxon>Endopterygota</taxon>
        <taxon>Diptera</taxon>
        <taxon>Nematocera</taxon>
        <taxon>Culicoidea</taxon>
        <taxon>Culicidae</taxon>
        <taxon>Anophelinae</taxon>
        <taxon>Anopheles</taxon>
        <taxon>Anopheles maculatus group</taxon>
    </lineage>
</organism>
<dbReference type="Proteomes" id="UP000075901">
    <property type="component" value="Unassembled WGS sequence"/>
</dbReference>
<reference evidence="3" key="1">
    <citation type="submission" date="2013-09" db="EMBL/GenBank/DDBJ databases">
        <title>The Genome Sequence of Anopheles maculatus species B.</title>
        <authorList>
            <consortium name="The Broad Institute Genomics Platform"/>
            <person name="Neafsey D.E."/>
            <person name="Besansky N."/>
            <person name="Howell P."/>
            <person name="Walton C."/>
            <person name="Young S.K."/>
            <person name="Zeng Q."/>
            <person name="Gargeya S."/>
            <person name="Fitzgerald M."/>
            <person name="Haas B."/>
            <person name="Abouelleil A."/>
            <person name="Allen A.W."/>
            <person name="Alvarado L."/>
            <person name="Arachchi H.M."/>
            <person name="Berlin A.M."/>
            <person name="Chapman S.B."/>
            <person name="Gainer-Dewar J."/>
            <person name="Goldberg J."/>
            <person name="Griggs A."/>
            <person name="Gujja S."/>
            <person name="Hansen M."/>
            <person name="Howarth C."/>
            <person name="Imamovic A."/>
            <person name="Ireland A."/>
            <person name="Larimer J."/>
            <person name="McCowan C."/>
            <person name="Murphy C."/>
            <person name="Pearson M."/>
            <person name="Poon T.W."/>
            <person name="Priest M."/>
            <person name="Roberts A."/>
            <person name="Saif S."/>
            <person name="Shea T."/>
            <person name="Sisk P."/>
            <person name="Sykes S."/>
            <person name="Wortman J."/>
            <person name="Nusbaum C."/>
            <person name="Birren B."/>
        </authorList>
    </citation>
    <scope>NUCLEOTIDE SEQUENCE [LARGE SCALE GENOMIC DNA]</scope>
    <source>
        <strain evidence="3">maculatus3</strain>
    </source>
</reference>
<protein>
    <submittedName>
        <fullName evidence="2">Uncharacterized protein</fullName>
    </submittedName>
</protein>
<feature type="compositionally biased region" description="Low complexity" evidence="1">
    <location>
        <begin position="136"/>
        <end position="146"/>
    </location>
</feature>
<dbReference type="EnsemblMetazoa" id="AMAM009510-RA">
    <property type="protein sequence ID" value="AMAM009510-PA"/>
    <property type="gene ID" value="AMAM009510"/>
</dbReference>
<evidence type="ECO:0000313" key="2">
    <source>
        <dbReference type="EnsemblMetazoa" id="AMAM009510-PA"/>
    </source>
</evidence>
<feature type="compositionally biased region" description="Polar residues" evidence="1">
    <location>
        <begin position="26"/>
        <end position="41"/>
    </location>
</feature>
<feature type="compositionally biased region" description="Low complexity" evidence="1">
    <location>
        <begin position="429"/>
        <end position="438"/>
    </location>
</feature>
<dbReference type="AlphaFoldDB" id="A0A182SM49"/>
<feature type="region of interest" description="Disordered" evidence="1">
    <location>
        <begin position="1"/>
        <end position="99"/>
    </location>
</feature>
<feature type="region of interest" description="Disordered" evidence="1">
    <location>
        <begin position="113"/>
        <end position="146"/>
    </location>
</feature>
<feature type="region of interest" description="Disordered" evidence="1">
    <location>
        <begin position="199"/>
        <end position="258"/>
    </location>
</feature>
<evidence type="ECO:0000313" key="3">
    <source>
        <dbReference type="Proteomes" id="UP000075901"/>
    </source>
</evidence>
<proteinExistence type="predicted"/>
<keyword evidence="3" id="KW-1185">Reference proteome</keyword>
<dbReference type="VEuPathDB" id="VectorBase:AMAM009510"/>
<accession>A0A182SM49</accession>